<keyword evidence="2" id="KW-1185">Reference proteome</keyword>
<dbReference type="PANTHER" id="PTHR46880:SF5">
    <property type="entry name" value="DUF4371 DOMAIN-CONTAINING PROTEIN"/>
    <property type="match status" value="1"/>
</dbReference>
<name>A0AA88XRI9_PINIB</name>
<accession>A0AA88XRI9</accession>
<dbReference type="Proteomes" id="UP001186944">
    <property type="component" value="Unassembled WGS sequence"/>
</dbReference>
<dbReference type="AlphaFoldDB" id="A0AA88XRI9"/>
<organism evidence="1 2">
    <name type="scientific">Pinctada imbricata</name>
    <name type="common">Atlantic pearl-oyster</name>
    <name type="synonym">Pinctada martensii</name>
    <dbReference type="NCBI Taxonomy" id="66713"/>
    <lineage>
        <taxon>Eukaryota</taxon>
        <taxon>Metazoa</taxon>
        <taxon>Spiralia</taxon>
        <taxon>Lophotrochozoa</taxon>
        <taxon>Mollusca</taxon>
        <taxon>Bivalvia</taxon>
        <taxon>Autobranchia</taxon>
        <taxon>Pteriomorphia</taxon>
        <taxon>Pterioida</taxon>
        <taxon>Pterioidea</taxon>
        <taxon>Pteriidae</taxon>
        <taxon>Pinctada</taxon>
    </lineage>
</organism>
<proteinExistence type="predicted"/>
<protein>
    <recommendedName>
        <fullName evidence="3">DUF4371 domain-containing protein</fullName>
    </recommendedName>
</protein>
<evidence type="ECO:0000313" key="2">
    <source>
        <dbReference type="Proteomes" id="UP001186944"/>
    </source>
</evidence>
<dbReference type="EMBL" id="VSWD01000012">
    <property type="protein sequence ID" value="KAK3086199.1"/>
    <property type="molecule type" value="Genomic_DNA"/>
</dbReference>
<comment type="caution">
    <text evidence="1">The sequence shown here is derived from an EMBL/GenBank/DDBJ whole genome shotgun (WGS) entry which is preliminary data.</text>
</comment>
<gene>
    <name evidence="1" type="ORF">FSP39_015103</name>
</gene>
<evidence type="ECO:0000313" key="1">
    <source>
        <dbReference type="EMBL" id="KAK3086199.1"/>
    </source>
</evidence>
<dbReference type="PANTHER" id="PTHR46880">
    <property type="entry name" value="RAS-ASSOCIATING DOMAIN-CONTAINING PROTEIN"/>
    <property type="match status" value="1"/>
</dbReference>
<sequence length="139" mass="15972">MNVLVRNAHAVIKNNRPFRDYTWLYRLDIAKSKNLGETHLNDKAAFTFLQCITKSFQIATTQIIKNMKFISFMMDGSTDIAGSEQEAIYLCMAKNGEITKQFLDTGYLEATTAADLKEFLFKTWDDHSIDKSLITFLKK</sequence>
<evidence type="ECO:0008006" key="3">
    <source>
        <dbReference type="Google" id="ProtNLM"/>
    </source>
</evidence>
<reference evidence="1" key="1">
    <citation type="submission" date="2019-08" db="EMBL/GenBank/DDBJ databases">
        <title>The improved chromosome-level genome for the pearl oyster Pinctada fucata martensii using PacBio sequencing and Hi-C.</title>
        <authorList>
            <person name="Zheng Z."/>
        </authorList>
    </citation>
    <scope>NUCLEOTIDE SEQUENCE</scope>
    <source>
        <strain evidence="1">ZZ-2019</strain>
        <tissue evidence="1">Adductor muscle</tissue>
    </source>
</reference>